<dbReference type="GO" id="GO:0005576">
    <property type="term" value="C:extracellular region"/>
    <property type="evidence" value="ECO:0007669"/>
    <property type="project" value="UniProtKB-SubCell"/>
</dbReference>
<dbReference type="GO" id="GO:0032991">
    <property type="term" value="C:protein-containing complex"/>
    <property type="evidence" value="ECO:0007669"/>
    <property type="project" value="TreeGrafter"/>
</dbReference>
<dbReference type="FunFam" id="2.10.25.10:FF:000053">
    <property type="entry name" value="Slit guidance ligand 2"/>
    <property type="match status" value="1"/>
</dbReference>
<dbReference type="CDD" id="cd00054">
    <property type="entry name" value="EGF_CA"/>
    <property type="match status" value="1"/>
</dbReference>
<dbReference type="Proteomes" id="UP000887564">
    <property type="component" value="Unplaced"/>
</dbReference>
<dbReference type="PANTHER" id="PTHR24049:SF22">
    <property type="entry name" value="DROSOPHILA CRUMBS HOMOLOG"/>
    <property type="match status" value="1"/>
</dbReference>
<feature type="disulfide bond" evidence="7">
    <location>
        <begin position="106"/>
        <end position="115"/>
    </location>
</feature>
<dbReference type="PROSITE" id="PS01186">
    <property type="entry name" value="EGF_2"/>
    <property type="match status" value="1"/>
</dbReference>
<name>A0A914S6C9_PAREQ</name>
<dbReference type="SMART" id="SM00179">
    <property type="entry name" value="EGF_CA"/>
    <property type="match status" value="1"/>
</dbReference>
<dbReference type="PROSITE" id="PS50026">
    <property type="entry name" value="EGF_3"/>
    <property type="match status" value="1"/>
</dbReference>
<evidence type="ECO:0000256" key="5">
    <source>
        <dbReference type="ARBA" id="ARBA00022737"/>
    </source>
</evidence>
<proteinExistence type="predicted"/>
<dbReference type="GO" id="GO:0007157">
    <property type="term" value="P:heterophilic cell-cell adhesion via plasma membrane cell adhesion molecules"/>
    <property type="evidence" value="ECO:0007669"/>
    <property type="project" value="TreeGrafter"/>
</dbReference>
<sequence>MPLCDTQPCINEGICEAASGTFRCICAQIAVSRIVLTNFLGNKAGALIDFVTPTDDSVILSVTFIAETGFTGPDCSQIVDPCSLDNPCKHGADCVPLQLGRFKCKCLPGWTGPTCHINIGKR</sequence>
<evidence type="ECO:0000259" key="8">
    <source>
        <dbReference type="PROSITE" id="PS50026"/>
    </source>
</evidence>
<evidence type="ECO:0000256" key="1">
    <source>
        <dbReference type="ARBA" id="ARBA00004613"/>
    </source>
</evidence>
<keyword evidence="5" id="KW-0677">Repeat</keyword>
<dbReference type="InterPro" id="IPR051022">
    <property type="entry name" value="Notch_Cell-Fate_Det"/>
</dbReference>
<comment type="caution">
    <text evidence="7">Lacks conserved residue(s) required for the propagation of feature annotation.</text>
</comment>
<organism evidence="9 10">
    <name type="scientific">Parascaris equorum</name>
    <name type="common">Equine roundworm</name>
    <dbReference type="NCBI Taxonomy" id="6256"/>
    <lineage>
        <taxon>Eukaryota</taxon>
        <taxon>Metazoa</taxon>
        <taxon>Ecdysozoa</taxon>
        <taxon>Nematoda</taxon>
        <taxon>Chromadorea</taxon>
        <taxon>Rhabditida</taxon>
        <taxon>Spirurina</taxon>
        <taxon>Ascaridomorpha</taxon>
        <taxon>Ascaridoidea</taxon>
        <taxon>Ascarididae</taxon>
        <taxon>Parascaris</taxon>
    </lineage>
</organism>
<keyword evidence="3 7" id="KW-0245">EGF-like domain</keyword>
<dbReference type="InterPro" id="IPR000742">
    <property type="entry name" value="EGF"/>
</dbReference>
<dbReference type="PANTHER" id="PTHR24049">
    <property type="entry name" value="CRUMBS FAMILY MEMBER"/>
    <property type="match status" value="1"/>
</dbReference>
<feature type="domain" description="EGF-like" evidence="8">
    <location>
        <begin position="78"/>
        <end position="116"/>
    </location>
</feature>
<dbReference type="SUPFAM" id="SSF57196">
    <property type="entry name" value="EGF/Laminin"/>
    <property type="match status" value="2"/>
</dbReference>
<dbReference type="WBParaSite" id="PEQ_0001273401-mRNA-1">
    <property type="protein sequence ID" value="PEQ_0001273401-mRNA-1"/>
    <property type="gene ID" value="PEQ_0001273401"/>
</dbReference>
<protein>
    <submittedName>
        <fullName evidence="10">EGF-like domain-containing protein</fullName>
    </submittedName>
</protein>
<keyword evidence="4" id="KW-0732">Signal</keyword>
<dbReference type="GO" id="GO:0045197">
    <property type="term" value="P:establishment or maintenance of epithelial cell apical/basal polarity"/>
    <property type="evidence" value="ECO:0007669"/>
    <property type="project" value="TreeGrafter"/>
</dbReference>
<keyword evidence="2" id="KW-0964">Secreted</keyword>
<dbReference type="AlphaFoldDB" id="A0A914S6C9"/>
<comment type="subcellular location">
    <subcellularLocation>
        <location evidence="1">Secreted</location>
    </subcellularLocation>
</comment>
<evidence type="ECO:0000313" key="10">
    <source>
        <dbReference type="WBParaSite" id="PEQ_0001273401-mRNA-1"/>
    </source>
</evidence>
<evidence type="ECO:0000256" key="7">
    <source>
        <dbReference type="PROSITE-ProRule" id="PRU00076"/>
    </source>
</evidence>
<dbReference type="GO" id="GO:0005886">
    <property type="term" value="C:plasma membrane"/>
    <property type="evidence" value="ECO:0007669"/>
    <property type="project" value="TreeGrafter"/>
</dbReference>
<accession>A0A914S6C9</accession>
<keyword evidence="6 7" id="KW-1015">Disulfide bond</keyword>
<evidence type="ECO:0000256" key="2">
    <source>
        <dbReference type="ARBA" id="ARBA00022525"/>
    </source>
</evidence>
<reference evidence="10" key="1">
    <citation type="submission" date="2022-11" db="UniProtKB">
        <authorList>
            <consortium name="WormBaseParasite"/>
        </authorList>
    </citation>
    <scope>IDENTIFICATION</scope>
</reference>
<evidence type="ECO:0000256" key="3">
    <source>
        <dbReference type="ARBA" id="ARBA00022536"/>
    </source>
</evidence>
<dbReference type="PROSITE" id="PS00022">
    <property type="entry name" value="EGF_1"/>
    <property type="match status" value="1"/>
</dbReference>
<dbReference type="SMART" id="SM00181">
    <property type="entry name" value="EGF"/>
    <property type="match status" value="2"/>
</dbReference>
<evidence type="ECO:0000256" key="4">
    <source>
        <dbReference type="ARBA" id="ARBA00022729"/>
    </source>
</evidence>
<dbReference type="Pfam" id="PF00008">
    <property type="entry name" value="EGF"/>
    <property type="match status" value="2"/>
</dbReference>
<dbReference type="GO" id="GO:0005509">
    <property type="term" value="F:calcium ion binding"/>
    <property type="evidence" value="ECO:0007669"/>
    <property type="project" value="InterPro"/>
</dbReference>
<keyword evidence="9" id="KW-1185">Reference proteome</keyword>
<dbReference type="InterPro" id="IPR001881">
    <property type="entry name" value="EGF-like_Ca-bd_dom"/>
</dbReference>
<evidence type="ECO:0000256" key="6">
    <source>
        <dbReference type="ARBA" id="ARBA00023157"/>
    </source>
</evidence>
<evidence type="ECO:0000313" key="9">
    <source>
        <dbReference type="Proteomes" id="UP000887564"/>
    </source>
</evidence>
<dbReference type="Gene3D" id="2.10.25.10">
    <property type="entry name" value="Laminin"/>
    <property type="match status" value="2"/>
</dbReference>